<dbReference type="PANTHER" id="PTHR17357:SF0">
    <property type="entry name" value="GANGLIOSIDE GM2 ACTIVATOR"/>
    <property type="match status" value="1"/>
</dbReference>
<dbReference type="GO" id="GO:0006689">
    <property type="term" value="P:ganglioside catabolic process"/>
    <property type="evidence" value="ECO:0007669"/>
    <property type="project" value="InterPro"/>
</dbReference>
<dbReference type="GO" id="GO:0005319">
    <property type="term" value="F:lipid transporter activity"/>
    <property type="evidence" value="ECO:0007669"/>
    <property type="project" value="TreeGrafter"/>
</dbReference>
<evidence type="ECO:0000313" key="4">
    <source>
        <dbReference type="EMBL" id="CAF1022547.1"/>
    </source>
</evidence>
<dbReference type="SMART" id="SM00737">
    <property type="entry name" value="ML"/>
    <property type="match status" value="1"/>
</dbReference>
<feature type="chain" id="PRO_5032931631" description="MD-2-related lipid-recognition domain-containing protein" evidence="2">
    <location>
        <begin position="23"/>
        <end position="162"/>
    </location>
</feature>
<evidence type="ECO:0000256" key="2">
    <source>
        <dbReference type="SAM" id="SignalP"/>
    </source>
</evidence>
<dbReference type="InterPro" id="IPR036846">
    <property type="entry name" value="GM2-AP_sf"/>
</dbReference>
<proteinExistence type="predicted"/>
<dbReference type="InterPro" id="IPR028996">
    <property type="entry name" value="GM2-AP"/>
</dbReference>
<dbReference type="GO" id="GO:0009898">
    <property type="term" value="C:cytoplasmic side of plasma membrane"/>
    <property type="evidence" value="ECO:0007669"/>
    <property type="project" value="TreeGrafter"/>
</dbReference>
<keyword evidence="5" id="KW-1185">Reference proteome</keyword>
<dbReference type="SUPFAM" id="SSF63707">
    <property type="entry name" value="Ganglioside M2 (gm2) activator"/>
    <property type="match status" value="1"/>
</dbReference>
<gene>
    <name evidence="4" type="ORF">QVE165_LOCUS16085</name>
</gene>
<dbReference type="Proteomes" id="UP000663832">
    <property type="component" value="Unassembled WGS sequence"/>
</dbReference>
<feature type="signal peptide" evidence="2">
    <location>
        <begin position="1"/>
        <end position="22"/>
    </location>
</feature>
<dbReference type="EMBL" id="CAJNOM010000089">
    <property type="protein sequence ID" value="CAF1022547.1"/>
    <property type="molecule type" value="Genomic_DNA"/>
</dbReference>
<keyword evidence="1 2" id="KW-0732">Signal</keyword>
<reference evidence="4" key="1">
    <citation type="submission" date="2021-02" db="EMBL/GenBank/DDBJ databases">
        <authorList>
            <person name="Nowell W R."/>
        </authorList>
    </citation>
    <scope>NUCLEOTIDE SEQUENCE</scope>
</reference>
<protein>
    <recommendedName>
        <fullName evidence="3">MD-2-related lipid-recognition domain-containing protein</fullName>
    </recommendedName>
</protein>
<sequence>MTGVSIMFYLYLFFLQLTLVVAEISWDNCASDTNTVKLVDLEIDPYPVVTPGTISVKITIHNDKPISSPLKAELSLHKKLLFGSIPIPCVSGIGSCKFVDLCSLCSQCCPLTAGDHVITLPITIDTTSWALTGNYYAQVDIETSSEEKGCVKLNNIQIKSSK</sequence>
<evidence type="ECO:0000256" key="1">
    <source>
        <dbReference type="ARBA" id="ARBA00022729"/>
    </source>
</evidence>
<evidence type="ECO:0000313" key="5">
    <source>
        <dbReference type="Proteomes" id="UP000663832"/>
    </source>
</evidence>
<dbReference type="AlphaFoldDB" id="A0A814ICB3"/>
<dbReference type="OrthoDB" id="6409159at2759"/>
<comment type="caution">
    <text evidence="4">The sequence shown here is derived from an EMBL/GenBank/DDBJ whole genome shotgun (WGS) entry which is preliminary data.</text>
</comment>
<feature type="domain" description="MD-2-related lipid-recognition" evidence="3">
    <location>
        <begin position="26"/>
        <end position="155"/>
    </location>
</feature>
<dbReference type="Gene3D" id="2.70.220.10">
    <property type="entry name" value="Ganglioside GM2 activator"/>
    <property type="match status" value="1"/>
</dbReference>
<dbReference type="Pfam" id="PF02221">
    <property type="entry name" value="E1_DerP2_DerF2"/>
    <property type="match status" value="1"/>
</dbReference>
<dbReference type="GO" id="GO:0008047">
    <property type="term" value="F:enzyme activator activity"/>
    <property type="evidence" value="ECO:0007669"/>
    <property type="project" value="InterPro"/>
</dbReference>
<dbReference type="PANTHER" id="PTHR17357">
    <property type="entry name" value="GM2 GANGLIOSIDE ACTIVATOR PROTEIN"/>
    <property type="match status" value="1"/>
</dbReference>
<name>A0A814ICB3_9BILA</name>
<dbReference type="InterPro" id="IPR003172">
    <property type="entry name" value="ML_dom"/>
</dbReference>
<organism evidence="4 5">
    <name type="scientific">Adineta steineri</name>
    <dbReference type="NCBI Taxonomy" id="433720"/>
    <lineage>
        <taxon>Eukaryota</taxon>
        <taxon>Metazoa</taxon>
        <taxon>Spiralia</taxon>
        <taxon>Gnathifera</taxon>
        <taxon>Rotifera</taxon>
        <taxon>Eurotatoria</taxon>
        <taxon>Bdelloidea</taxon>
        <taxon>Adinetida</taxon>
        <taxon>Adinetidae</taxon>
        <taxon>Adineta</taxon>
    </lineage>
</organism>
<evidence type="ECO:0000259" key="3">
    <source>
        <dbReference type="SMART" id="SM00737"/>
    </source>
</evidence>
<accession>A0A814ICB3</accession>